<protein>
    <submittedName>
        <fullName evidence="1">Type VI secretion system-associated protein TagF</fullName>
    </submittedName>
</protein>
<dbReference type="EMBL" id="JAEKFT010000003">
    <property type="protein sequence ID" value="MBT0960207.1"/>
    <property type="molecule type" value="Genomic_DNA"/>
</dbReference>
<keyword evidence="2" id="KW-1185">Reference proteome</keyword>
<name>A0A944D7X1_DENI1</name>
<organism evidence="1 2">
    <name type="scientific">Denitromonas iodatirespirans</name>
    <dbReference type="NCBI Taxonomy" id="2795389"/>
    <lineage>
        <taxon>Bacteria</taxon>
        <taxon>Pseudomonadati</taxon>
        <taxon>Pseudomonadota</taxon>
        <taxon>Betaproteobacteria</taxon>
        <taxon>Rhodocyclales</taxon>
        <taxon>Zoogloeaceae</taxon>
        <taxon>Denitromonas</taxon>
    </lineage>
</organism>
<sequence>MTGASFAPPATCFGKLPSRGDFVKGPNQHGLISMLDRWVSSAMELLSDDPRWKQAYDAAPAVDFAFVGARSRVSVIGHLRPSQDASGRRFPFLTVATIERDDTLMFRCAPAGLSRPFGNLRGIARSALAGSEVAQVLSALSELDCSAEFSLALGSDPLGNYVRRTTLAAFAERISPPLSADAVRRIILAIGLLMRPLLGNGASPIDKALVLPLPDDERDRNIAASLWLYLITAFLRQSGAELQVLIARDANGARLVVGFNGASARTLLAVMSPDTAPEHLIVLDDPEWIEQHDALSGDYGVAKLSSYLHQPTLTLEAAVSTFREVFLGE</sequence>
<dbReference type="Gene3D" id="3.40.1730.10">
    <property type="entry name" value="pa0076 domain"/>
    <property type="match status" value="1"/>
</dbReference>
<dbReference type="NCBIfam" id="TIGR03373">
    <property type="entry name" value="VI_minor_4"/>
    <property type="match status" value="1"/>
</dbReference>
<accession>A0A944D7X1</accession>
<evidence type="ECO:0000313" key="1">
    <source>
        <dbReference type="EMBL" id="MBT0960207.1"/>
    </source>
</evidence>
<dbReference type="Proteomes" id="UP000694660">
    <property type="component" value="Unassembled WGS sequence"/>
</dbReference>
<dbReference type="Pfam" id="PF09867">
    <property type="entry name" value="TagF_N"/>
    <property type="match status" value="1"/>
</dbReference>
<evidence type="ECO:0000313" key="2">
    <source>
        <dbReference type="Proteomes" id="UP000694660"/>
    </source>
</evidence>
<dbReference type="AlphaFoldDB" id="A0A944D7X1"/>
<dbReference type="RefSeq" id="WP_214359961.1">
    <property type="nucleotide sequence ID" value="NZ_JAEKFT010000003.1"/>
</dbReference>
<gene>
    <name evidence="1" type="primary">tagF</name>
    <name evidence="1" type="ORF">I8J34_03380</name>
</gene>
<dbReference type="InterPro" id="IPR038225">
    <property type="entry name" value="TagF_sf"/>
</dbReference>
<proteinExistence type="predicted"/>
<dbReference type="InterPro" id="IPR017748">
    <property type="entry name" value="TagF"/>
</dbReference>
<reference evidence="2" key="1">
    <citation type="journal article" date="2022" name="ISME J.">
        <title>Genetic and phylogenetic analysis of dissimilatory iodate-reducing bacteria identifies potential niches across the world's oceans.</title>
        <authorList>
            <person name="Reyes-Umana V."/>
            <person name="Henning Z."/>
            <person name="Lee K."/>
            <person name="Barnum T.P."/>
            <person name="Coates J.D."/>
        </authorList>
    </citation>
    <scope>NUCLEOTIDE SEQUENCE [LARGE SCALE GENOMIC DNA]</scope>
    <source>
        <strain evidence="2">IR12</strain>
    </source>
</reference>
<comment type="caution">
    <text evidence="1">The sequence shown here is derived from an EMBL/GenBank/DDBJ whole genome shotgun (WGS) entry which is preliminary data.</text>
</comment>